<feature type="transmembrane region" description="Helical" evidence="7">
    <location>
        <begin position="70"/>
        <end position="99"/>
    </location>
</feature>
<evidence type="ECO:0000256" key="1">
    <source>
        <dbReference type="ARBA" id="ARBA00004651"/>
    </source>
</evidence>
<dbReference type="GO" id="GO:0005886">
    <property type="term" value="C:plasma membrane"/>
    <property type="evidence" value="ECO:0007669"/>
    <property type="project" value="UniProtKB-SubCell"/>
</dbReference>
<accession>A0AA91U1I2</accession>
<evidence type="ECO:0000313" key="9">
    <source>
        <dbReference type="EMBL" id="QFY58241.1"/>
    </source>
</evidence>
<evidence type="ECO:0000256" key="3">
    <source>
        <dbReference type="ARBA" id="ARBA00022475"/>
    </source>
</evidence>
<evidence type="ECO:0000313" key="8">
    <source>
        <dbReference type="EMBL" id="PCC98930.1"/>
    </source>
</evidence>
<evidence type="ECO:0000256" key="7">
    <source>
        <dbReference type="SAM" id="Phobius"/>
    </source>
</evidence>
<evidence type="ECO:0000256" key="5">
    <source>
        <dbReference type="ARBA" id="ARBA00022989"/>
    </source>
</evidence>
<dbReference type="AlphaFoldDB" id="A0AA91U1I2"/>
<keyword evidence="6 7" id="KW-0472">Membrane</keyword>
<comment type="subcellular location">
    <subcellularLocation>
        <location evidence="1">Cell membrane</location>
        <topology evidence="1">Multi-pass membrane protein</topology>
    </subcellularLocation>
</comment>
<keyword evidence="2" id="KW-0813">Transport</keyword>
<keyword evidence="3" id="KW-1003">Cell membrane</keyword>
<gene>
    <name evidence="8" type="ORF">CO192_13815</name>
    <name evidence="9" type="ORF">EAO82_18855</name>
</gene>
<organism evidence="8 10">
    <name type="scientific">Halopseudomonas pelagia</name>
    <dbReference type="NCBI Taxonomy" id="553151"/>
    <lineage>
        <taxon>Bacteria</taxon>
        <taxon>Pseudomonadati</taxon>
        <taxon>Pseudomonadota</taxon>
        <taxon>Gammaproteobacteria</taxon>
        <taxon>Pseudomonadales</taxon>
        <taxon>Pseudomonadaceae</taxon>
        <taxon>Halopseudomonas</taxon>
    </lineage>
</organism>
<reference evidence="8 10" key="1">
    <citation type="submission" date="2017-09" db="EMBL/GenBank/DDBJ databases">
        <title>Bacterial and phytoplankton interrelationship in Kongsfjorden, an Arctic fjord.</title>
        <authorList>
            <person name="Sinha R."/>
            <person name="Krishnan K."/>
        </authorList>
    </citation>
    <scope>NUCLEOTIDE SEQUENCE [LARGE SCALE GENOMIC DNA]</scope>
    <source>
        <strain evidence="8 10">58</strain>
    </source>
</reference>
<feature type="transmembrane region" description="Helical" evidence="7">
    <location>
        <begin position="137"/>
        <end position="159"/>
    </location>
</feature>
<protein>
    <submittedName>
        <fullName evidence="8">Uncharacterized protein</fullName>
    </submittedName>
</protein>
<dbReference type="GO" id="GO:0000041">
    <property type="term" value="P:transition metal ion transport"/>
    <property type="evidence" value="ECO:0007669"/>
    <property type="project" value="InterPro"/>
</dbReference>
<evidence type="ECO:0000256" key="2">
    <source>
        <dbReference type="ARBA" id="ARBA00022448"/>
    </source>
</evidence>
<feature type="transmembrane region" description="Helical" evidence="7">
    <location>
        <begin position="42"/>
        <end position="58"/>
    </location>
</feature>
<dbReference type="Proteomes" id="UP000344571">
    <property type="component" value="Chromosome"/>
</dbReference>
<evidence type="ECO:0000313" key="11">
    <source>
        <dbReference type="Proteomes" id="UP000344571"/>
    </source>
</evidence>
<keyword evidence="4 7" id="KW-0812">Transmembrane</keyword>
<dbReference type="Proteomes" id="UP000243750">
    <property type="component" value="Unassembled WGS sequence"/>
</dbReference>
<feature type="transmembrane region" description="Helical" evidence="7">
    <location>
        <begin position="179"/>
        <end position="205"/>
    </location>
</feature>
<evidence type="ECO:0000256" key="4">
    <source>
        <dbReference type="ARBA" id="ARBA00022692"/>
    </source>
</evidence>
<proteinExistence type="predicted"/>
<evidence type="ECO:0000313" key="10">
    <source>
        <dbReference type="Proteomes" id="UP000243750"/>
    </source>
</evidence>
<dbReference type="InterPro" id="IPR002751">
    <property type="entry name" value="CbiM/NikMN"/>
</dbReference>
<keyword evidence="11" id="KW-1185">Reference proteome</keyword>
<dbReference type="Gene3D" id="1.10.1760.20">
    <property type="match status" value="1"/>
</dbReference>
<keyword evidence="5 7" id="KW-1133">Transmembrane helix</keyword>
<dbReference type="Pfam" id="PF01891">
    <property type="entry name" value="CbiM"/>
    <property type="match status" value="1"/>
</dbReference>
<dbReference type="RefSeq" id="WP_096347130.1">
    <property type="nucleotide sequence ID" value="NZ_CP033116.1"/>
</dbReference>
<reference evidence="9 11" key="2">
    <citation type="submission" date="2018-10" db="EMBL/GenBank/DDBJ databases">
        <title>Complete genome sequence of Pseudomonas pelagia strain Kongs-67.</title>
        <authorList>
            <person name="Sinha R.K."/>
            <person name="Krishnan K."/>
        </authorList>
    </citation>
    <scope>NUCLEOTIDE SEQUENCE [LARGE SCALE GENOMIC DNA]</scope>
    <source>
        <strain evidence="9 11">Kongs-67</strain>
    </source>
</reference>
<feature type="transmembrane region" description="Helical" evidence="7">
    <location>
        <begin position="12"/>
        <end position="30"/>
    </location>
</feature>
<dbReference type="EMBL" id="NWMT01000175">
    <property type="protein sequence ID" value="PCC98930.1"/>
    <property type="molecule type" value="Genomic_DNA"/>
</dbReference>
<sequence length="228" mass="25052">MLAASLLTTTQCVLAMLLYGGAVLWALFRVSWIELLADNRRQHLLFGSMFLLAVLWLVRRDFDNGLTFHFIGLTAVTLLLNWQLAIIAGTLAQLGMVVIGWDDPAALGANGILRVLLPVTVTLLISQGLERFKPSNLFMYIFISGFFAAGVSAVVTVLAGMGMLTWSGELVMPAPLLEVFGYLLLVAFPEAFINGTVVAGLVVFYPDWVDTFDSDRYLQEPFDPNDKS</sequence>
<evidence type="ECO:0000256" key="6">
    <source>
        <dbReference type="ARBA" id="ARBA00023136"/>
    </source>
</evidence>
<dbReference type="EMBL" id="CP033116">
    <property type="protein sequence ID" value="QFY58241.1"/>
    <property type="molecule type" value="Genomic_DNA"/>
</dbReference>
<feature type="transmembrane region" description="Helical" evidence="7">
    <location>
        <begin position="105"/>
        <end position="125"/>
    </location>
</feature>
<name>A0AA91U1I2_9GAMM</name>